<dbReference type="InterPro" id="IPR046342">
    <property type="entry name" value="CBS_dom_sf"/>
</dbReference>
<dbReference type="PROSITE" id="PS51371">
    <property type="entry name" value="CBS"/>
    <property type="match status" value="2"/>
</dbReference>
<dbReference type="AlphaFoldDB" id="A0A846X8M8"/>
<comment type="caution">
    <text evidence="4">The sequence shown here is derived from an EMBL/GenBank/DDBJ whole genome shotgun (WGS) entry which is preliminary data.</text>
</comment>
<evidence type="ECO:0000313" key="4">
    <source>
        <dbReference type="EMBL" id="NKY32312.1"/>
    </source>
</evidence>
<feature type="domain" description="CBS" evidence="3">
    <location>
        <begin position="73"/>
        <end position="131"/>
    </location>
</feature>
<sequence length="152" mass="16329">MITARELMHTDVVTIGVRDTMDTAAQQMRQRDIGALPICDGEGHPVGIVTDRDIVVNCLALGRNPTTATAGEFAQGDELRSVEAGTESGAILALMQQYQIRRLPVTEHGRLVGIITEADIAHGVSERQTGEFVEAVCEQQLPARVGEPALRG</sequence>
<dbReference type="Pfam" id="PF00571">
    <property type="entry name" value="CBS"/>
    <property type="match status" value="2"/>
</dbReference>
<dbReference type="Proteomes" id="UP000565715">
    <property type="component" value="Unassembled WGS sequence"/>
</dbReference>
<gene>
    <name evidence="4" type="ORF">HGA13_04390</name>
</gene>
<keyword evidence="5" id="KW-1185">Reference proteome</keyword>
<evidence type="ECO:0000313" key="5">
    <source>
        <dbReference type="Proteomes" id="UP000565715"/>
    </source>
</evidence>
<keyword evidence="1 2" id="KW-0129">CBS domain</keyword>
<dbReference type="SMART" id="SM00116">
    <property type="entry name" value="CBS"/>
    <property type="match status" value="2"/>
</dbReference>
<organism evidence="4 5">
    <name type="scientific">Nocardia speluncae</name>
    <dbReference type="NCBI Taxonomy" id="419477"/>
    <lineage>
        <taxon>Bacteria</taxon>
        <taxon>Bacillati</taxon>
        <taxon>Actinomycetota</taxon>
        <taxon>Actinomycetes</taxon>
        <taxon>Mycobacteriales</taxon>
        <taxon>Nocardiaceae</taxon>
        <taxon>Nocardia</taxon>
    </lineage>
</organism>
<evidence type="ECO:0000256" key="2">
    <source>
        <dbReference type="PROSITE-ProRule" id="PRU00703"/>
    </source>
</evidence>
<dbReference type="Gene3D" id="3.10.580.10">
    <property type="entry name" value="CBS-domain"/>
    <property type="match status" value="1"/>
</dbReference>
<dbReference type="RefSeq" id="WP_068036429.1">
    <property type="nucleotide sequence ID" value="NZ_JAAXOO010000001.1"/>
</dbReference>
<protein>
    <submittedName>
        <fullName evidence="4">CBS domain-containing protein</fullName>
    </submittedName>
</protein>
<dbReference type="InterPro" id="IPR051257">
    <property type="entry name" value="Diverse_CBS-Domain"/>
</dbReference>
<proteinExistence type="predicted"/>
<feature type="domain" description="CBS" evidence="3">
    <location>
        <begin position="8"/>
        <end position="66"/>
    </location>
</feature>
<dbReference type="PANTHER" id="PTHR43080:SF2">
    <property type="entry name" value="CBS DOMAIN-CONTAINING PROTEIN"/>
    <property type="match status" value="1"/>
</dbReference>
<dbReference type="PANTHER" id="PTHR43080">
    <property type="entry name" value="CBS DOMAIN-CONTAINING PROTEIN CBSX3, MITOCHONDRIAL"/>
    <property type="match status" value="1"/>
</dbReference>
<dbReference type="EMBL" id="JAAXOO010000001">
    <property type="protein sequence ID" value="NKY32312.1"/>
    <property type="molecule type" value="Genomic_DNA"/>
</dbReference>
<dbReference type="InterPro" id="IPR000644">
    <property type="entry name" value="CBS_dom"/>
</dbReference>
<name>A0A846X8M8_9NOCA</name>
<dbReference type="SUPFAM" id="SSF54631">
    <property type="entry name" value="CBS-domain pair"/>
    <property type="match status" value="1"/>
</dbReference>
<evidence type="ECO:0000256" key="1">
    <source>
        <dbReference type="ARBA" id="ARBA00023122"/>
    </source>
</evidence>
<evidence type="ECO:0000259" key="3">
    <source>
        <dbReference type="PROSITE" id="PS51371"/>
    </source>
</evidence>
<accession>A0A846X8M8</accession>
<reference evidence="4 5" key="1">
    <citation type="submission" date="2020-04" db="EMBL/GenBank/DDBJ databases">
        <title>MicrobeNet Type strains.</title>
        <authorList>
            <person name="Nicholson A.C."/>
        </authorList>
    </citation>
    <scope>NUCLEOTIDE SEQUENCE [LARGE SCALE GENOMIC DNA]</scope>
    <source>
        <strain evidence="4 5">DSM 45078</strain>
    </source>
</reference>